<name>A0A0F8W7M5_9ZZZZ</name>
<evidence type="ECO:0000313" key="1">
    <source>
        <dbReference type="EMBL" id="KKK52643.1"/>
    </source>
</evidence>
<proteinExistence type="predicted"/>
<gene>
    <name evidence="1" type="ORF">LCGC14_3102820</name>
</gene>
<comment type="caution">
    <text evidence="1">The sequence shown here is derived from an EMBL/GenBank/DDBJ whole genome shotgun (WGS) entry which is preliminary data.</text>
</comment>
<organism evidence="1">
    <name type="scientific">marine sediment metagenome</name>
    <dbReference type="NCBI Taxonomy" id="412755"/>
    <lineage>
        <taxon>unclassified sequences</taxon>
        <taxon>metagenomes</taxon>
        <taxon>ecological metagenomes</taxon>
    </lineage>
</organism>
<accession>A0A0F8W7M5</accession>
<protein>
    <submittedName>
        <fullName evidence="1">Uncharacterized protein</fullName>
    </submittedName>
</protein>
<sequence>MVVPASRIAVLVARATPIAFKALDALCDSLVAVGGIDEDTRAGRAIAALKVACDVRKATRRRRKR</sequence>
<reference evidence="1" key="1">
    <citation type="journal article" date="2015" name="Nature">
        <title>Complex archaea that bridge the gap between prokaryotes and eukaryotes.</title>
        <authorList>
            <person name="Spang A."/>
            <person name="Saw J.H."/>
            <person name="Jorgensen S.L."/>
            <person name="Zaremba-Niedzwiedzka K."/>
            <person name="Martijn J."/>
            <person name="Lind A.E."/>
            <person name="van Eijk R."/>
            <person name="Schleper C."/>
            <person name="Guy L."/>
            <person name="Ettema T.J."/>
        </authorList>
    </citation>
    <scope>NUCLEOTIDE SEQUENCE</scope>
</reference>
<dbReference type="AlphaFoldDB" id="A0A0F8W7M5"/>
<dbReference type="EMBL" id="LAZR01066916">
    <property type="protein sequence ID" value="KKK52643.1"/>
    <property type="molecule type" value="Genomic_DNA"/>
</dbReference>